<dbReference type="Proteomes" id="UP000828390">
    <property type="component" value="Unassembled WGS sequence"/>
</dbReference>
<proteinExistence type="predicted"/>
<dbReference type="AlphaFoldDB" id="A0A9D4S7X4"/>
<keyword evidence="3" id="KW-1185">Reference proteome</keyword>
<reference evidence="2" key="1">
    <citation type="journal article" date="2019" name="bioRxiv">
        <title>The Genome of the Zebra Mussel, Dreissena polymorpha: A Resource for Invasive Species Research.</title>
        <authorList>
            <person name="McCartney M.A."/>
            <person name="Auch B."/>
            <person name="Kono T."/>
            <person name="Mallez S."/>
            <person name="Zhang Y."/>
            <person name="Obille A."/>
            <person name="Becker A."/>
            <person name="Abrahante J.E."/>
            <person name="Garbe J."/>
            <person name="Badalamenti J.P."/>
            <person name="Herman A."/>
            <person name="Mangelson H."/>
            <person name="Liachko I."/>
            <person name="Sullivan S."/>
            <person name="Sone E.D."/>
            <person name="Koren S."/>
            <person name="Silverstein K.A.T."/>
            <person name="Beckman K.B."/>
            <person name="Gohl D.M."/>
        </authorList>
    </citation>
    <scope>NUCLEOTIDE SEQUENCE</scope>
    <source>
        <strain evidence="2">Duluth1</strain>
        <tissue evidence="2">Whole animal</tissue>
    </source>
</reference>
<dbReference type="EMBL" id="JAIWYP010000001">
    <property type="protein sequence ID" value="KAH3893880.1"/>
    <property type="molecule type" value="Genomic_DNA"/>
</dbReference>
<evidence type="ECO:0000256" key="1">
    <source>
        <dbReference type="SAM" id="MobiDB-lite"/>
    </source>
</evidence>
<organism evidence="2 3">
    <name type="scientific">Dreissena polymorpha</name>
    <name type="common">Zebra mussel</name>
    <name type="synonym">Mytilus polymorpha</name>
    <dbReference type="NCBI Taxonomy" id="45954"/>
    <lineage>
        <taxon>Eukaryota</taxon>
        <taxon>Metazoa</taxon>
        <taxon>Spiralia</taxon>
        <taxon>Lophotrochozoa</taxon>
        <taxon>Mollusca</taxon>
        <taxon>Bivalvia</taxon>
        <taxon>Autobranchia</taxon>
        <taxon>Heteroconchia</taxon>
        <taxon>Euheterodonta</taxon>
        <taxon>Imparidentia</taxon>
        <taxon>Neoheterodontei</taxon>
        <taxon>Myida</taxon>
        <taxon>Dreissenoidea</taxon>
        <taxon>Dreissenidae</taxon>
        <taxon>Dreissena</taxon>
    </lineage>
</organism>
<name>A0A9D4S7X4_DREPO</name>
<sequence>MVSVSHTDACKRCPSQILAHENDGIIRNDNTSFALTSRCLSSINASFRLTFARVTNSSPIYQELNESADDKEEDDDNDYDDDGVNDDDDSGDSDVNDYDDCDDDWDDDKDDNDDDGYFSTFYTLYYIFLNF</sequence>
<feature type="compositionally biased region" description="Acidic residues" evidence="1">
    <location>
        <begin position="66"/>
        <end position="114"/>
    </location>
</feature>
<evidence type="ECO:0000313" key="3">
    <source>
        <dbReference type="Proteomes" id="UP000828390"/>
    </source>
</evidence>
<gene>
    <name evidence="2" type="ORF">DPMN_018032</name>
</gene>
<comment type="caution">
    <text evidence="2">The sequence shown here is derived from an EMBL/GenBank/DDBJ whole genome shotgun (WGS) entry which is preliminary data.</text>
</comment>
<accession>A0A9D4S7X4</accession>
<reference evidence="2" key="2">
    <citation type="submission" date="2020-11" db="EMBL/GenBank/DDBJ databases">
        <authorList>
            <person name="McCartney M.A."/>
            <person name="Auch B."/>
            <person name="Kono T."/>
            <person name="Mallez S."/>
            <person name="Becker A."/>
            <person name="Gohl D.M."/>
            <person name="Silverstein K.A.T."/>
            <person name="Koren S."/>
            <person name="Bechman K.B."/>
            <person name="Herman A."/>
            <person name="Abrahante J.E."/>
            <person name="Garbe J."/>
        </authorList>
    </citation>
    <scope>NUCLEOTIDE SEQUENCE</scope>
    <source>
        <strain evidence="2">Duluth1</strain>
        <tissue evidence="2">Whole animal</tissue>
    </source>
</reference>
<feature type="region of interest" description="Disordered" evidence="1">
    <location>
        <begin position="61"/>
        <end position="114"/>
    </location>
</feature>
<protein>
    <submittedName>
        <fullName evidence="2">Uncharacterized protein</fullName>
    </submittedName>
</protein>
<evidence type="ECO:0000313" key="2">
    <source>
        <dbReference type="EMBL" id="KAH3893880.1"/>
    </source>
</evidence>